<reference evidence="4 5" key="2">
    <citation type="submission" date="2016-10" db="EMBL/GenBank/DDBJ databases">
        <authorList>
            <person name="Varghese N."/>
            <person name="Submissions S."/>
        </authorList>
    </citation>
    <scope>NUCLEOTIDE SEQUENCE [LARGE SCALE GENOMIC DNA]</scope>
    <source>
        <strain evidence="5">ATCC 20501</strain>
        <strain evidence="3 4">CGMCC 4.3529</strain>
    </source>
</reference>
<protein>
    <submittedName>
        <fullName evidence="2">XTP/dITP diphosphohydrolase</fullName>
    </submittedName>
</protein>
<reference evidence="2" key="1">
    <citation type="submission" date="2016-10" db="EMBL/GenBank/DDBJ databases">
        <authorList>
            <person name="de Groot N.N."/>
        </authorList>
    </citation>
    <scope>NUCLEOTIDE SEQUENCE [LARGE SCALE GENOMIC DNA]</scope>
    <source>
        <strain evidence="2">ATCC 20501</strain>
    </source>
</reference>
<keyword evidence="2" id="KW-0378">Hydrolase</keyword>
<dbReference type="Proteomes" id="UP000199690">
    <property type="component" value="Unassembled WGS sequence"/>
</dbReference>
<dbReference type="AlphaFoldDB" id="A0A1H6D4J3"/>
<name>A0A1H6D4J3_9PSEU</name>
<gene>
    <name evidence="2" type="ORF">SAMN02982929_03896</name>
    <name evidence="3" type="ORF">SAMN05216506_102491</name>
</gene>
<dbReference type="SMR" id="A0A1H6D4J3"/>
<evidence type="ECO:0000313" key="4">
    <source>
        <dbReference type="Proteomes" id="UP000199690"/>
    </source>
</evidence>
<organism evidence="2 5">
    <name type="scientific">Saccharopolyspora kobensis</name>
    <dbReference type="NCBI Taxonomy" id="146035"/>
    <lineage>
        <taxon>Bacteria</taxon>
        <taxon>Bacillati</taxon>
        <taxon>Actinomycetota</taxon>
        <taxon>Actinomycetes</taxon>
        <taxon>Pseudonocardiales</taxon>
        <taxon>Pseudonocardiaceae</taxon>
        <taxon>Saccharopolyspora</taxon>
    </lineage>
</organism>
<dbReference type="InterPro" id="IPR048015">
    <property type="entry name" value="NTP-PPase_MazG-like_N"/>
</dbReference>
<dbReference type="GO" id="GO:0006203">
    <property type="term" value="P:dGTP catabolic process"/>
    <property type="evidence" value="ECO:0007669"/>
    <property type="project" value="TreeGrafter"/>
</dbReference>
<dbReference type="Gene3D" id="1.10.287.1080">
    <property type="entry name" value="MazG-like"/>
    <property type="match status" value="1"/>
</dbReference>
<accession>A0A1H6D4J3</accession>
<sequence length="336" mass="35397">MSEARVAEGSAVVLVDDRLGEVVPAAAVPLLRGAAVFAEPGLAPAAREALGAPEPPADLLARAAGEPVVLFVGDLGCADAEALRAAGARVIGAPAPAGLELLDAVTVMDRLRSPGGCPWDAEQDHDTLRQYLVEETYELLDAIADRDREALREELGDVLLQVLFHARVAAEDAADPFDIDAVAAGLVSKLVSRHPHVFADGSAELDAESQHARWEELKQQEKQRKSIVDGVALGQPAVALAAKLVQRANRAGIPAEALPSGASPGEALFDIAARTKLAGGDPEDELRAVALAFAERIRAAEWRARESGREPAQLTGDEWRELMSDLSDPVAARAEP</sequence>
<dbReference type="GO" id="GO:0046047">
    <property type="term" value="P:TTP catabolic process"/>
    <property type="evidence" value="ECO:0007669"/>
    <property type="project" value="TreeGrafter"/>
</dbReference>
<dbReference type="GO" id="GO:0006950">
    <property type="term" value="P:response to stress"/>
    <property type="evidence" value="ECO:0007669"/>
    <property type="project" value="UniProtKB-ARBA"/>
</dbReference>
<dbReference type="GO" id="GO:0047429">
    <property type="term" value="F:nucleoside triphosphate diphosphatase activity"/>
    <property type="evidence" value="ECO:0007669"/>
    <property type="project" value="TreeGrafter"/>
</dbReference>
<keyword evidence="4" id="KW-1185">Reference proteome</keyword>
<dbReference type="Proteomes" id="UP000236729">
    <property type="component" value="Unassembled WGS sequence"/>
</dbReference>
<evidence type="ECO:0000313" key="5">
    <source>
        <dbReference type="Proteomes" id="UP000236729"/>
    </source>
</evidence>
<dbReference type="NCBIfam" id="TIGR00444">
    <property type="entry name" value="mazG"/>
    <property type="match status" value="1"/>
</dbReference>
<dbReference type="GO" id="GO:0046052">
    <property type="term" value="P:UTP catabolic process"/>
    <property type="evidence" value="ECO:0007669"/>
    <property type="project" value="TreeGrafter"/>
</dbReference>
<dbReference type="PANTHER" id="PTHR30522">
    <property type="entry name" value="NUCLEOSIDE TRIPHOSPHATE PYROPHOSPHOHYDROLASE"/>
    <property type="match status" value="1"/>
</dbReference>
<dbReference type="Pfam" id="PF03819">
    <property type="entry name" value="MazG"/>
    <property type="match status" value="1"/>
</dbReference>
<dbReference type="InterPro" id="IPR011551">
    <property type="entry name" value="NTP_PyrPHydrolase_MazG"/>
</dbReference>
<dbReference type="SUPFAM" id="SSF101386">
    <property type="entry name" value="all-alpha NTP pyrophosphatases"/>
    <property type="match status" value="1"/>
</dbReference>
<dbReference type="GO" id="GO:0046076">
    <property type="term" value="P:dTTP catabolic process"/>
    <property type="evidence" value="ECO:0007669"/>
    <property type="project" value="TreeGrafter"/>
</dbReference>
<dbReference type="RefSeq" id="WP_093349638.1">
    <property type="nucleotide sequence ID" value="NZ_FNVB01000005.1"/>
</dbReference>
<dbReference type="EMBL" id="FNVB01000005">
    <property type="protein sequence ID" value="SEG79733.1"/>
    <property type="molecule type" value="Genomic_DNA"/>
</dbReference>
<dbReference type="GO" id="GO:0046061">
    <property type="term" value="P:dATP catabolic process"/>
    <property type="evidence" value="ECO:0007669"/>
    <property type="project" value="TreeGrafter"/>
</dbReference>
<feature type="domain" description="NTP pyrophosphohydrolase MazG-like" evidence="1">
    <location>
        <begin position="123"/>
        <end position="198"/>
    </location>
</feature>
<dbReference type="FunFam" id="1.10.287.1080:FF:000001">
    <property type="entry name" value="Nucleoside triphosphate pyrophosphohydrolase"/>
    <property type="match status" value="1"/>
</dbReference>
<dbReference type="InterPro" id="IPR004518">
    <property type="entry name" value="MazG-like_dom"/>
</dbReference>
<evidence type="ECO:0000259" key="1">
    <source>
        <dbReference type="Pfam" id="PF03819"/>
    </source>
</evidence>
<evidence type="ECO:0000313" key="2">
    <source>
        <dbReference type="EMBL" id="SEG79733.1"/>
    </source>
</evidence>
<accession>A0A1I1PHH5</accession>
<dbReference type="GO" id="GO:0046081">
    <property type="term" value="P:dUTP catabolic process"/>
    <property type="evidence" value="ECO:0007669"/>
    <property type="project" value="TreeGrafter"/>
</dbReference>
<dbReference type="PANTHER" id="PTHR30522:SF0">
    <property type="entry name" value="NUCLEOSIDE TRIPHOSPHATE PYROPHOSPHOHYDROLASE"/>
    <property type="match status" value="1"/>
</dbReference>
<dbReference type="CDD" id="cd11528">
    <property type="entry name" value="NTP-PPase_MazG_Nterm"/>
    <property type="match status" value="1"/>
</dbReference>
<evidence type="ECO:0000313" key="3">
    <source>
        <dbReference type="EMBL" id="SFD09304.1"/>
    </source>
</evidence>
<dbReference type="EMBL" id="FOME01000002">
    <property type="protein sequence ID" value="SFD09304.1"/>
    <property type="molecule type" value="Genomic_DNA"/>
</dbReference>
<proteinExistence type="predicted"/>